<dbReference type="KEGG" id="dqu:106741785"/>
<keyword evidence="2" id="KW-1185">Reference proteome</keyword>
<dbReference type="GeneID" id="106741785"/>
<feature type="signal peptide" evidence="1">
    <location>
        <begin position="1"/>
        <end position="24"/>
    </location>
</feature>
<gene>
    <name evidence="3" type="primary">LOC106741785</name>
</gene>
<dbReference type="OrthoDB" id="6355109at2759"/>
<dbReference type="CTD" id="44324"/>
<dbReference type="AlphaFoldDB" id="A0A6P3WTX2"/>
<dbReference type="RefSeq" id="XP_014469588.1">
    <property type="nucleotide sequence ID" value="XM_014614102.1"/>
</dbReference>
<organism evidence="2 3">
    <name type="scientific">Dinoponera quadriceps</name>
    <name type="common">South American ant</name>
    <dbReference type="NCBI Taxonomy" id="609295"/>
    <lineage>
        <taxon>Eukaryota</taxon>
        <taxon>Metazoa</taxon>
        <taxon>Ecdysozoa</taxon>
        <taxon>Arthropoda</taxon>
        <taxon>Hexapoda</taxon>
        <taxon>Insecta</taxon>
        <taxon>Pterygota</taxon>
        <taxon>Neoptera</taxon>
        <taxon>Endopterygota</taxon>
        <taxon>Hymenoptera</taxon>
        <taxon>Apocrita</taxon>
        <taxon>Aculeata</taxon>
        <taxon>Formicoidea</taxon>
        <taxon>Formicidae</taxon>
        <taxon>Ponerinae</taxon>
        <taxon>Ponerini</taxon>
        <taxon>Dinoponera</taxon>
    </lineage>
</organism>
<name>A0A6P3WTX2_DINQU</name>
<evidence type="ECO:0000313" key="3">
    <source>
        <dbReference type="RefSeq" id="XP_014469588.1"/>
    </source>
</evidence>
<keyword evidence="1" id="KW-0732">Signal</keyword>
<dbReference type="Proteomes" id="UP000515204">
    <property type="component" value="Unplaced"/>
</dbReference>
<proteinExistence type="predicted"/>
<evidence type="ECO:0000256" key="1">
    <source>
        <dbReference type="SAM" id="SignalP"/>
    </source>
</evidence>
<reference evidence="3" key="1">
    <citation type="submission" date="2025-08" db="UniProtKB">
        <authorList>
            <consortium name="RefSeq"/>
        </authorList>
    </citation>
    <scope>IDENTIFICATION</scope>
</reference>
<sequence>MMSSTLMVLVSVTTMALISGEAFAVLPAKCNAGFLEELPPRLRKFCITIAKVWNANGMNNPVDDTEYREFLPLYNSDVKRQDVDHIFLRFGRRR</sequence>
<accession>A0A6P3WTX2</accession>
<feature type="chain" id="PRO_5027655891" evidence="1">
    <location>
        <begin position="25"/>
        <end position="94"/>
    </location>
</feature>
<evidence type="ECO:0000313" key="2">
    <source>
        <dbReference type="Proteomes" id="UP000515204"/>
    </source>
</evidence>
<protein>
    <submittedName>
        <fullName evidence="3">Myosuppressin</fullName>
    </submittedName>
</protein>